<dbReference type="AlphaFoldDB" id="A0A2V2NB89"/>
<accession>A0A2V2NB89</accession>
<proteinExistence type="predicted"/>
<gene>
    <name evidence="1" type="ORF">DLD82_10285</name>
</gene>
<evidence type="ECO:0000313" key="2">
    <source>
        <dbReference type="Proteomes" id="UP000245934"/>
    </source>
</evidence>
<dbReference type="RefSeq" id="WP_109941018.1">
    <property type="nucleotide sequence ID" value="NZ_CP176366.1"/>
</dbReference>
<dbReference type="SUPFAM" id="SSF54285">
    <property type="entry name" value="MoaD/ThiS"/>
    <property type="match status" value="1"/>
</dbReference>
<protein>
    <submittedName>
        <fullName evidence="1">Thiamine biosynthesis protein ThiS</fullName>
    </submittedName>
</protein>
<comment type="caution">
    <text evidence="1">The sequence shown here is derived from an EMBL/GenBank/DDBJ whole genome shotgun (WGS) entry which is preliminary data.</text>
</comment>
<reference evidence="1 2" key="1">
    <citation type="submission" date="2018-05" db="EMBL/GenBank/DDBJ databases">
        <title>Draft genome of Methanospirillum stamsii Pt1.</title>
        <authorList>
            <person name="Dueholm M.S."/>
            <person name="Nielsen P.H."/>
            <person name="Bakmann L.F."/>
            <person name="Otzen D.E."/>
        </authorList>
    </citation>
    <scope>NUCLEOTIDE SEQUENCE [LARGE SCALE GENOMIC DNA]</scope>
    <source>
        <strain evidence="1 2">Pt1</strain>
    </source>
</reference>
<name>A0A2V2NB89_9EURY</name>
<sequence length="64" mass="6937">MILILPDKSEITLDVNGNSIEALLVTRGISPLTVLVSRGDEIIPEDTIPEEEDTIRIIQVSHGG</sequence>
<dbReference type="InterPro" id="IPR012675">
    <property type="entry name" value="Beta-grasp_dom_sf"/>
</dbReference>
<dbReference type="Gene3D" id="3.10.20.30">
    <property type="match status" value="1"/>
</dbReference>
<dbReference type="Proteomes" id="UP000245934">
    <property type="component" value="Unassembled WGS sequence"/>
</dbReference>
<evidence type="ECO:0000313" key="1">
    <source>
        <dbReference type="EMBL" id="PWR73607.1"/>
    </source>
</evidence>
<dbReference type="EMBL" id="QGMZ01000018">
    <property type="protein sequence ID" value="PWR73607.1"/>
    <property type="molecule type" value="Genomic_DNA"/>
</dbReference>
<keyword evidence="2" id="KW-1185">Reference proteome</keyword>
<dbReference type="InterPro" id="IPR016155">
    <property type="entry name" value="Mopterin_synth/thiamin_S_b"/>
</dbReference>
<organism evidence="1 2">
    <name type="scientific">Methanospirillum stamsii</name>
    <dbReference type="NCBI Taxonomy" id="1277351"/>
    <lineage>
        <taxon>Archaea</taxon>
        <taxon>Methanobacteriati</taxon>
        <taxon>Methanobacteriota</taxon>
        <taxon>Stenosarchaea group</taxon>
        <taxon>Methanomicrobia</taxon>
        <taxon>Methanomicrobiales</taxon>
        <taxon>Methanospirillaceae</taxon>
        <taxon>Methanospirillum</taxon>
    </lineage>
</organism>
<dbReference type="GeneID" id="97608665"/>